<keyword evidence="1" id="KW-0812">Transmembrane</keyword>
<keyword evidence="3" id="KW-1185">Reference proteome</keyword>
<dbReference type="PANTHER" id="PTHR13281:SF0">
    <property type="entry name" value="TRANSMEMBRANE PROTEIN 70, MITOCHONDRIAL"/>
    <property type="match status" value="1"/>
</dbReference>
<keyword evidence="1" id="KW-1133">Transmembrane helix</keyword>
<dbReference type="Proteomes" id="UP000076532">
    <property type="component" value="Unassembled WGS sequence"/>
</dbReference>
<evidence type="ECO:0000313" key="2">
    <source>
        <dbReference type="EMBL" id="KZP10659.1"/>
    </source>
</evidence>
<evidence type="ECO:0000256" key="1">
    <source>
        <dbReference type="SAM" id="Phobius"/>
    </source>
</evidence>
<name>A0A165ZJN1_9AGAM</name>
<dbReference type="AlphaFoldDB" id="A0A165ZJN1"/>
<dbReference type="EMBL" id="KV417675">
    <property type="protein sequence ID" value="KZP10659.1"/>
    <property type="molecule type" value="Genomic_DNA"/>
</dbReference>
<dbReference type="GO" id="GO:0031966">
    <property type="term" value="C:mitochondrial membrane"/>
    <property type="evidence" value="ECO:0007669"/>
    <property type="project" value="TreeGrafter"/>
</dbReference>
<keyword evidence="1" id="KW-0472">Membrane</keyword>
<dbReference type="GO" id="GO:0033615">
    <property type="term" value="P:mitochondrial proton-transporting ATP synthase complex assembly"/>
    <property type="evidence" value="ECO:0007669"/>
    <property type="project" value="TreeGrafter"/>
</dbReference>
<dbReference type="InterPro" id="IPR009724">
    <property type="entry name" value="TMEM70"/>
</dbReference>
<dbReference type="OrthoDB" id="5386199at2759"/>
<accession>A0A165ZJN1</accession>
<dbReference type="PANTHER" id="PTHR13281">
    <property type="entry name" value="TRANSMEMBRANE PROTEIN 70, MITOCHONDRIAL"/>
    <property type="match status" value="1"/>
</dbReference>
<organism evidence="2 3">
    <name type="scientific">Athelia psychrophila</name>
    <dbReference type="NCBI Taxonomy" id="1759441"/>
    <lineage>
        <taxon>Eukaryota</taxon>
        <taxon>Fungi</taxon>
        <taxon>Dikarya</taxon>
        <taxon>Basidiomycota</taxon>
        <taxon>Agaricomycotina</taxon>
        <taxon>Agaricomycetes</taxon>
        <taxon>Agaricomycetidae</taxon>
        <taxon>Atheliales</taxon>
        <taxon>Atheliaceae</taxon>
        <taxon>Athelia</taxon>
    </lineage>
</organism>
<proteinExistence type="predicted"/>
<feature type="transmembrane region" description="Helical" evidence="1">
    <location>
        <begin position="65"/>
        <end position="88"/>
    </location>
</feature>
<evidence type="ECO:0000313" key="3">
    <source>
        <dbReference type="Proteomes" id="UP000076532"/>
    </source>
</evidence>
<evidence type="ECO:0008006" key="4">
    <source>
        <dbReference type="Google" id="ProtNLM"/>
    </source>
</evidence>
<gene>
    <name evidence="2" type="ORF">FIBSPDRAFT_757831</name>
</gene>
<protein>
    <recommendedName>
        <fullName evidence="4">Transmembrane protein 186</fullName>
    </recommendedName>
</protein>
<sequence>MVGTLPSASLPRSKDTYTTEYHGPLTATFRRLKLFSVASFGLSAALTPIMFIIESSLPIGARASLAGIAMSTSGISTLLVSWCGSTYVTTLRHLRPEDNDGMGIEGLEMTTLSLFLRKRITRVYDVDFLVQTTRPFAKWELAETVSFAPPQDAGTGRKAGEPGEEETVAETVAADGEVTGRWIVRWEEGGVGHCRKVGSMVRHFNVHEELLT</sequence>
<reference evidence="2 3" key="1">
    <citation type="journal article" date="2016" name="Mol. Biol. Evol.">
        <title>Comparative Genomics of Early-Diverging Mushroom-Forming Fungi Provides Insights into the Origins of Lignocellulose Decay Capabilities.</title>
        <authorList>
            <person name="Nagy L.G."/>
            <person name="Riley R."/>
            <person name="Tritt A."/>
            <person name="Adam C."/>
            <person name="Daum C."/>
            <person name="Floudas D."/>
            <person name="Sun H."/>
            <person name="Yadav J.S."/>
            <person name="Pangilinan J."/>
            <person name="Larsson K.H."/>
            <person name="Matsuura K."/>
            <person name="Barry K."/>
            <person name="Labutti K."/>
            <person name="Kuo R."/>
            <person name="Ohm R.A."/>
            <person name="Bhattacharya S.S."/>
            <person name="Shirouzu T."/>
            <person name="Yoshinaga Y."/>
            <person name="Martin F.M."/>
            <person name="Grigoriev I.V."/>
            <person name="Hibbett D.S."/>
        </authorList>
    </citation>
    <scope>NUCLEOTIDE SEQUENCE [LARGE SCALE GENOMIC DNA]</scope>
    <source>
        <strain evidence="2 3">CBS 109695</strain>
    </source>
</reference>
<feature type="transmembrane region" description="Helical" evidence="1">
    <location>
        <begin position="34"/>
        <end position="53"/>
    </location>
</feature>